<dbReference type="EMBL" id="LLZH01000281">
    <property type="protein sequence ID" value="KUL29149.1"/>
    <property type="molecule type" value="Genomic_DNA"/>
</dbReference>
<dbReference type="AlphaFoldDB" id="A0A101JLV3"/>
<reference evidence="1 2" key="1">
    <citation type="submission" date="2015-10" db="EMBL/GenBank/DDBJ databases">
        <authorList>
            <person name="Gilbert D.G."/>
        </authorList>
    </citation>
    <scope>NUCLEOTIDE SEQUENCE [LARGE SCALE GENOMIC DNA]</scope>
    <source>
        <strain evidence="1 2">NRRL B-16712</strain>
    </source>
</reference>
<dbReference type="Proteomes" id="UP000053244">
    <property type="component" value="Unassembled WGS sequence"/>
</dbReference>
<evidence type="ECO:0000313" key="1">
    <source>
        <dbReference type="EMBL" id="KUL29149.1"/>
    </source>
</evidence>
<sequence length="659" mass="70187">MVTPGELDRFLMTMEGAPPALATVVERLAGPPAPEIERCAAGPLAPLLCATLIQQLAEPGGSAPDEGVTAVLRGLAQQQSALALLDVTDELLGSGAFVESYGTRLHRVFLTGASTPRPLVAATFAEGALRLAIAGSGDIMRTVVMLTPEEADGLDPDYAERLPRLLGAALDVWGAERAVSGALLRTLAELRLHPAAAAGAAFETGLHQIRSAADPGTDDPVAVLVTARKNLAHAEAAEECGGDAALYGTGIDAVMAFRRGDQLALRDVHRGLLRLLDERANGFRRGHVPAWRRSRAEAGFAWARLVTILTRALDATTRPAWLDAWPMIDALLDAYALDRAVVPVPGAVDQDGLARVVRPVIASALRGRETLLVQLRVAAVDDADRVGRLREIVERPDTSTEASPDDDADCSRLVSLAPSIVAELGLPAATRLARQVDDDALRMMEGMAYNTVVRHGSLRDPVIAGLLDSLVTGLQPCADYTGSVRQSFDALLAETVTFLATRHDLQRSAAVDYLSPARPPPREARLQDDFADWLRRGPLAGRIAVEVPNVATGRADIMIGFGVTRFFIEVKRELRNSSRAELERAYLAQAADYSGTSATLGMLLVLDLTPHPAGVPHLSECAWVTSCRPPGSTVDRYIVVGRVIGNRSTPSAYSRAAGH</sequence>
<gene>
    <name evidence="1" type="ORF">ADL15_28700</name>
</gene>
<organism evidence="1 2">
    <name type="scientific">Actinoplanes awajinensis subsp. mycoplanecinus</name>
    <dbReference type="NCBI Taxonomy" id="135947"/>
    <lineage>
        <taxon>Bacteria</taxon>
        <taxon>Bacillati</taxon>
        <taxon>Actinomycetota</taxon>
        <taxon>Actinomycetes</taxon>
        <taxon>Micromonosporales</taxon>
        <taxon>Micromonosporaceae</taxon>
        <taxon>Actinoplanes</taxon>
    </lineage>
</organism>
<name>A0A101JLV3_9ACTN</name>
<comment type="caution">
    <text evidence="1">The sequence shown here is derived from an EMBL/GenBank/DDBJ whole genome shotgun (WGS) entry which is preliminary data.</text>
</comment>
<protein>
    <submittedName>
        <fullName evidence="1">Uncharacterized protein</fullName>
    </submittedName>
</protein>
<keyword evidence="2" id="KW-1185">Reference proteome</keyword>
<evidence type="ECO:0000313" key="2">
    <source>
        <dbReference type="Proteomes" id="UP000053244"/>
    </source>
</evidence>
<proteinExistence type="predicted"/>
<accession>A0A101JLV3</accession>